<comment type="caution">
    <text evidence="22">The sequence shown here is derived from an EMBL/GenBank/DDBJ whole genome shotgun (WGS) entry which is preliminary data.</text>
</comment>
<dbReference type="SUPFAM" id="SSF47831">
    <property type="entry name" value="Enzyme I of the PEP:sugar phosphotransferase system HPr-binding (sub)domain"/>
    <property type="match status" value="1"/>
</dbReference>
<evidence type="ECO:0000256" key="18">
    <source>
        <dbReference type="SAM" id="Coils"/>
    </source>
</evidence>
<feature type="domain" description="PEP-utilising enzyme C-terminal" evidence="20">
    <location>
        <begin position="250"/>
        <end position="537"/>
    </location>
</feature>
<keyword evidence="14 17" id="KW-0418">Kinase</keyword>
<dbReference type="PROSITE" id="PS00370">
    <property type="entry name" value="PEP_ENZYMES_PHOS_SITE"/>
    <property type="match status" value="1"/>
</dbReference>
<dbReference type="GO" id="GO:0008965">
    <property type="term" value="F:phosphoenolpyruvate-protein phosphotransferase activity"/>
    <property type="evidence" value="ECO:0007669"/>
    <property type="project" value="UniProtKB-EC"/>
</dbReference>
<evidence type="ECO:0000256" key="10">
    <source>
        <dbReference type="ARBA" id="ARBA00022597"/>
    </source>
</evidence>
<dbReference type="SUPFAM" id="SSF51621">
    <property type="entry name" value="Phosphoenolpyruvate/pyruvate domain"/>
    <property type="match status" value="1"/>
</dbReference>
<evidence type="ECO:0000256" key="14">
    <source>
        <dbReference type="ARBA" id="ARBA00022777"/>
    </source>
</evidence>
<protein>
    <recommendedName>
        <fullName evidence="7 17">Phosphoenolpyruvate-protein phosphotransferase</fullName>
        <ecNumber evidence="6 17">2.7.3.9</ecNumber>
    </recommendedName>
    <alternativeName>
        <fullName evidence="16 17">Phosphotransferase system, enzyme I</fullName>
    </alternativeName>
</protein>
<evidence type="ECO:0000259" key="21">
    <source>
        <dbReference type="Pfam" id="PF05524"/>
    </source>
</evidence>
<dbReference type="Gene3D" id="3.20.20.60">
    <property type="entry name" value="Phosphoenolpyruvate-binding domains"/>
    <property type="match status" value="1"/>
</dbReference>
<dbReference type="InterPro" id="IPR000121">
    <property type="entry name" value="PEP_util_C"/>
</dbReference>
<keyword evidence="13 17" id="KW-0479">Metal-binding</keyword>
<evidence type="ECO:0000256" key="5">
    <source>
        <dbReference type="ARBA" id="ARBA00007837"/>
    </source>
</evidence>
<keyword evidence="9 17" id="KW-0963">Cytoplasm</keyword>
<dbReference type="InterPro" id="IPR050499">
    <property type="entry name" value="PEP-utilizing_PTS_enzyme"/>
</dbReference>
<dbReference type="InterPro" id="IPR024692">
    <property type="entry name" value="PTS_EI"/>
</dbReference>
<evidence type="ECO:0000256" key="8">
    <source>
        <dbReference type="ARBA" id="ARBA00022448"/>
    </source>
</evidence>
<keyword evidence="8 17" id="KW-0813">Transport</keyword>
<feature type="domain" description="PEP-utilising enzyme mobile" evidence="19">
    <location>
        <begin position="151"/>
        <end position="223"/>
    </location>
</feature>
<evidence type="ECO:0000256" key="2">
    <source>
        <dbReference type="ARBA" id="ARBA00001946"/>
    </source>
</evidence>
<dbReference type="InterPro" id="IPR008731">
    <property type="entry name" value="PTS_EIN"/>
</dbReference>
<dbReference type="Pfam" id="PF02896">
    <property type="entry name" value="PEP-utilizers_C"/>
    <property type="match status" value="1"/>
</dbReference>
<dbReference type="InterPro" id="IPR015813">
    <property type="entry name" value="Pyrv/PenolPyrv_kinase-like_dom"/>
</dbReference>
<dbReference type="Pfam" id="PF05524">
    <property type="entry name" value="PEP-utilisers_N"/>
    <property type="match status" value="1"/>
</dbReference>
<keyword evidence="18" id="KW-0175">Coiled coil</keyword>
<evidence type="ECO:0000256" key="17">
    <source>
        <dbReference type="PIRNR" id="PIRNR000732"/>
    </source>
</evidence>
<dbReference type="SUPFAM" id="SSF52009">
    <property type="entry name" value="Phosphohistidine domain"/>
    <property type="match status" value="1"/>
</dbReference>
<dbReference type="Proteomes" id="UP000634672">
    <property type="component" value="Unassembled WGS sequence"/>
</dbReference>
<keyword evidence="11 17" id="KW-0808">Transferase</keyword>
<dbReference type="Pfam" id="PF00391">
    <property type="entry name" value="PEP-utilizers"/>
    <property type="match status" value="1"/>
</dbReference>
<dbReference type="EMBL" id="JACOPB010000001">
    <property type="protein sequence ID" value="MBC5706628.1"/>
    <property type="molecule type" value="Genomic_DNA"/>
</dbReference>
<evidence type="ECO:0000313" key="22">
    <source>
        <dbReference type="EMBL" id="MBC5706628.1"/>
    </source>
</evidence>
<evidence type="ECO:0000256" key="15">
    <source>
        <dbReference type="ARBA" id="ARBA00022842"/>
    </source>
</evidence>
<proteinExistence type="inferred from homology"/>
<dbReference type="NCBIfam" id="TIGR01417">
    <property type="entry name" value="PTS_I_fam"/>
    <property type="match status" value="1"/>
</dbReference>
<dbReference type="InterPro" id="IPR040442">
    <property type="entry name" value="Pyrv_kinase-like_dom_sf"/>
</dbReference>
<evidence type="ECO:0000259" key="20">
    <source>
        <dbReference type="Pfam" id="PF02896"/>
    </source>
</evidence>
<comment type="catalytic activity">
    <reaction evidence="1 17">
        <text>L-histidyl-[protein] + phosphoenolpyruvate = N(pros)-phospho-L-histidyl-[protein] + pyruvate</text>
        <dbReference type="Rhea" id="RHEA:23880"/>
        <dbReference type="Rhea" id="RHEA-COMP:9745"/>
        <dbReference type="Rhea" id="RHEA-COMP:9746"/>
        <dbReference type="ChEBI" id="CHEBI:15361"/>
        <dbReference type="ChEBI" id="CHEBI:29979"/>
        <dbReference type="ChEBI" id="CHEBI:58702"/>
        <dbReference type="ChEBI" id="CHEBI:64837"/>
        <dbReference type="EC" id="2.7.3.9"/>
    </reaction>
</comment>
<reference evidence="22 23" key="1">
    <citation type="submission" date="2020-08" db="EMBL/GenBank/DDBJ databases">
        <title>Genome public.</title>
        <authorList>
            <person name="Liu C."/>
            <person name="Sun Q."/>
        </authorList>
    </citation>
    <scope>NUCLEOTIDE SEQUENCE [LARGE SCALE GENOMIC DNA]</scope>
    <source>
        <strain evidence="22 23">NSJ-66</strain>
    </source>
</reference>
<accession>A0ABR7H0B6</accession>
<evidence type="ECO:0000256" key="3">
    <source>
        <dbReference type="ARBA" id="ARBA00002728"/>
    </source>
</evidence>
<evidence type="ECO:0000256" key="12">
    <source>
        <dbReference type="ARBA" id="ARBA00022683"/>
    </source>
</evidence>
<dbReference type="PROSITE" id="PS00742">
    <property type="entry name" value="PEP_ENZYMES_2"/>
    <property type="match status" value="1"/>
</dbReference>
<evidence type="ECO:0000259" key="19">
    <source>
        <dbReference type="Pfam" id="PF00391"/>
    </source>
</evidence>
<gene>
    <name evidence="22" type="primary">ptsP</name>
    <name evidence="22" type="ORF">H8S75_01495</name>
</gene>
<dbReference type="Gene3D" id="3.50.30.10">
    <property type="entry name" value="Phosphohistidine domain"/>
    <property type="match status" value="1"/>
</dbReference>
<name>A0ABR7H0B6_9FIRM</name>
<dbReference type="PANTHER" id="PTHR46244">
    <property type="entry name" value="PHOSPHOENOLPYRUVATE-PROTEIN PHOSPHOTRANSFERASE"/>
    <property type="match status" value="1"/>
</dbReference>
<evidence type="ECO:0000256" key="4">
    <source>
        <dbReference type="ARBA" id="ARBA00004496"/>
    </source>
</evidence>
<dbReference type="InterPro" id="IPR036637">
    <property type="entry name" value="Phosphohistidine_dom_sf"/>
</dbReference>
<dbReference type="InterPro" id="IPR018274">
    <property type="entry name" value="PEP_util_AS"/>
</dbReference>
<dbReference type="PANTHER" id="PTHR46244:SF3">
    <property type="entry name" value="PHOSPHOENOLPYRUVATE-PROTEIN PHOSPHOTRANSFERASE"/>
    <property type="match status" value="1"/>
</dbReference>
<dbReference type="PRINTS" id="PR01736">
    <property type="entry name" value="PHPHTRNFRASE"/>
</dbReference>
<keyword evidence="15 17" id="KW-0460">Magnesium</keyword>
<keyword evidence="12 17" id="KW-0598">Phosphotransferase system</keyword>
<keyword evidence="23" id="KW-1185">Reference proteome</keyword>
<evidence type="ECO:0000256" key="16">
    <source>
        <dbReference type="ARBA" id="ARBA00033235"/>
    </source>
</evidence>
<dbReference type="InterPro" id="IPR023151">
    <property type="entry name" value="PEP_util_CS"/>
</dbReference>
<dbReference type="EC" id="2.7.3.9" evidence="6 17"/>
<sequence>MMKGTSASAGIGIGKAAIVEETELVIKKETISDAAAEKERFRAALNQAMEETDALAKDLATRVGEKEAEILNGHLMLLSDPMLTGEIENTIAGENACSEYAIENVCNMYADMFASMGDELMQQRATDMRDIKTRMQKILLGVSSVDIASLPAGSIIVAKDLTPSMTAGINPDNVCGIVTELGGKTSHSAILARALEIPAVVAVEGFINNVKDGDTVVLDGSEGIVFVNPEETVTAEYETKRTAYLKEKKELDQYIGKPTVTKDGVTIELVANIGKPEDVDKVLQYDAEGIGLFRTEFLFMDRNSMPTEDEQFEAYQKVAIAMNGKPVIIRTLDIGGDKEIPYMGLKKDENPFLGYRAIRFCLDRREDVYRPQLRALLRASAFGNIKIMVPMVTCLEEFREAKAMIEEVKAELDLKGIAYKKDIQVGIMVETAAASLMADAFAKEVDFFSIGTNDLTQYTMSVDRGNDKVSYLYSPLNPAVLRSIRHIIQCGRKEGIMVGMCGEAASDPLMIPLLLAFGLNEFSMSASAVLNARKLITGYSIAELQAIADKAMSFVTTKEVEAYMRELQ</sequence>
<comment type="cofactor">
    <cofactor evidence="2 17">
        <name>Mg(2+)</name>
        <dbReference type="ChEBI" id="CHEBI:18420"/>
    </cofactor>
</comment>
<organism evidence="22 23">
    <name type="scientific">Hungatella hominis</name>
    <dbReference type="NCBI Taxonomy" id="2763050"/>
    <lineage>
        <taxon>Bacteria</taxon>
        <taxon>Bacillati</taxon>
        <taxon>Bacillota</taxon>
        <taxon>Clostridia</taxon>
        <taxon>Lachnospirales</taxon>
        <taxon>Lachnospiraceae</taxon>
        <taxon>Hungatella</taxon>
    </lineage>
</organism>
<evidence type="ECO:0000256" key="7">
    <source>
        <dbReference type="ARBA" id="ARBA00016544"/>
    </source>
</evidence>
<feature type="coiled-coil region" evidence="18">
    <location>
        <begin position="31"/>
        <end position="58"/>
    </location>
</feature>
<evidence type="ECO:0000256" key="6">
    <source>
        <dbReference type="ARBA" id="ARBA00012232"/>
    </source>
</evidence>
<evidence type="ECO:0000256" key="9">
    <source>
        <dbReference type="ARBA" id="ARBA00022490"/>
    </source>
</evidence>
<evidence type="ECO:0000256" key="11">
    <source>
        <dbReference type="ARBA" id="ARBA00022679"/>
    </source>
</evidence>
<evidence type="ECO:0000313" key="23">
    <source>
        <dbReference type="Proteomes" id="UP000634672"/>
    </source>
</evidence>
<evidence type="ECO:0000256" key="1">
    <source>
        <dbReference type="ARBA" id="ARBA00000683"/>
    </source>
</evidence>
<keyword evidence="10 17" id="KW-0762">Sugar transport</keyword>
<dbReference type="PIRSF" id="PIRSF000732">
    <property type="entry name" value="PTS_enzyme_I"/>
    <property type="match status" value="1"/>
</dbReference>
<dbReference type="InterPro" id="IPR006318">
    <property type="entry name" value="PTS_EI-like"/>
</dbReference>
<comment type="subcellular location">
    <subcellularLocation>
        <location evidence="4 17">Cytoplasm</location>
    </subcellularLocation>
</comment>
<dbReference type="InterPro" id="IPR036618">
    <property type="entry name" value="PtsI_HPr-bd_sf"/>
</dbReference>
<dbReference type="RefSeq" id="WP_187018799.1">
    <property type="nucleotide sequence ID" value="NZ_JACOPB010000001.1"/>
</dbReference>
<comment type="similarity">
    <text evidence="5 17">Belongs to the PEP-utilizing enzyme family.</text>
</comment>
<comment type="function">
    <text evidence="3 17">General (non sugar-specific) component of the phosphoenolpyruvate-dependent sugar phosphotransferase system (sugar PTS). This major carbohydrate active-transport system catalyzes the phosphorylation of incoming sugar substrates concomitantly with their translocation across the cell membrane. Enzyme I transfers the phosphoryl group from phosphoenolpyruvate (PEP) to the phosphoryl carrier protein (HPr).</text>
</comment>
<dbReference type="Gene3D" id="1.10.274.10">
    <property type="entry name" value="PtsI, HPr-binding domain"/>
    <property type="match status" value="1"/>
</dbReference>
<feature type="domain" description="Phosphotransferase system enzyme I N-terminal" evidence="21">
    <location>
        <begin position="3"/>
        <end position="124"/>
    </location>
</feature>
<dbReference type="InterPro" id="IPR008279">
    <property type="entry name" value="PEP-util_enz_mobile_dom"/>
</dbReference>
<evidence type="ECO:0000256" key="13">
    <source>
        <dbReference type="ARBA" id="ARBA00022723"/>
    </source>
</evidence>